<dbReference type="Pfam" id="PF05045">
    <property type="entry name" value="RgpF"/>
    <property type="match status" value="1"/>
</dbReference>
<evidence type="ECO:0000313" key="3">
    <source>
        <dbReference type="EMBL" id="MDT2758345.1"/>
    </source>
</evidence>
<reference evidence="3" key="1">
    <citation type="submission" date="2023-03" db="EMBL/GenBank/DDBJ databases">
        <authorList>
            <person name="Shen W."/>
            <person name="Cai J."/>
        </authorList>
    </citation>
    <scope>NUCLEOTIDE SEQUENCE</scope>
    <source>
        <strain evidence="3">P66-3</strain>
    </source>
</reference>
<dbReference type="Gene3D" id="3.40.50.2000">
    <property type="entry name" value="Glycogen Phosphorylase B"/>
    <property type="match status" value="1"/>
</dbReference>
<dbReference type="InterPro" id="IPR029044">
    <property type="entry name" value="Nucleotide-diphossugar_trans"/>
</dbReference>
<dbReference type="Gene3D" id="3.90.550.10">
    <property type="entry name" value="Spore Coat Polysaccharide Biosynthesis Protein SpsA, Chain A"/>
    <property type="match status" value="1"/>
</dbReference>
<comment type="caution">
    <text evidence="3">The sequence shown here is derived from an EMBL/GenBank/DDBJ whole genome shotgun (WGS) entry which is preliminary data.</text>
</comment>
<evidence type="ECO:0000256" key="1">
    <source>
        <dbReference type="SAM" id="Coils"/>
    </source>
</evidence>
<dbReference type="SUPFAM" id="SSF53448">
    <property type="entry name" value="Nucleotide-diphospho-sugar transferases"/>
    <property type="match status" value="1"/>
</dbReference>
<dbReference type="Proteomes" id="UP001181046">
    <property type="component" value="Unassembled WGS sequence"/>
</dbReference>
<organism evidence="3 4">
    <name type="scientific">Enterococcus xiangfangensis</name>
    <dbReference type="NCBI Taxonomy" id="1296537"/>
    <lineage>
        <taxon>Bacteria</taxon>
        <taxon>Bacillati</taxon>
        <taxon>Bacillota</taxon>
        <taxon>Bacilli</taxon>
        <taxon>Lactobacillales</taxon>
        <taxon>Enterococcaceae</taxon>
        <taxon>Enterococcus</taxon>
    </lineage>
</organism>
<protein>
    <submittedName>
        <fullName evidence="3">Rhamnan synthesis F family protein</fullName>
    </submittedName>
</protein>
<dbReference type="CDD" id="cd00761">
    <property type="entry name" value="Glyco_tranf_GTA_type"/>
    <property type="match status" value="1"/>
</dbReference>
<accession>A0ABU3F9K1</accession>
<keyword evidence="1" id="KW-0175">Coiled coil</keyword>
<dbReference type="EMBL" id="JARQAJ010000001">
    <property type="protein sequence ID" value="MDT2758345.1"/>
    <property type="molecule type" value="Genomic_DNA"/>
</dbReference>
<evidence type="ECO:0000313" key="4">
    <source>
        <dbReference type="Proteomes" id="UP001181046"/>
    </source>
</evidence>
<name>A0ABU3F9K1_9ENTE</name>
<dbReference type="SUPFAM" id="SSF53756">
    <property type="entry name" value="UDP-Glycosyltransferase/glycogen phosphorylase"/>
    <property type="match status" value="1"/>
</dbReference>
<feature type="domain" description="Glycosyltransferase 2-like" evidence="2">
    <location>
        <begin position="6"/>
        <end position="131"/>
    </location>
</feature>
<dbReference type="InterPro" id="IPR001173">
    <property type="entry name" value="Glyco_trans_2-like"/>
</dbReference>
<gene>
    <name evidence="3" type="ORF">P7H27_00915</name>
</gene>
<dbReference type="Pfam" id="PF00535">
    <property type="entry name" value="Glycos_transf_2"/>
    <property type="match status" value="1"/>
</dbReference>
<keyword evidence="4" id="KW-1185">Reference proteome</keyword>
<dbReference type="PANTHER" id="PTHR43685:SF2">
    <property type="entry name" value="GLYCOSYLTRANSFERASE 2-LIKE DOMAIN-CONTAINING PROTEIN"/>
    <property type="match status" value="1"/>
</dbReference>
<dbReference type="InterPro" id="IPR050834">
    <property type="entry name" value="Glycosyltransf_2"/>
</dbReference>
<dbReference type="PANTHER" id="PTHR43685">
    <property type="entry name" value="GLYCOSYLTRANSFERASE"/>
    <property type="match status" value="1"/>
</dbReference>
<feature type="coiled-coil region" evidence="1">
    <location>
        <begin position="259"/>
        <end position="335"/>
    </location>
</feature>
<proteinExistence type="predicted"/>
<sequence>MDNTVSVVVTCYNHGQYIEQCLRSIFSQTYGKIKLLIINDGSTDNSEEIIKNIIVESPFDVTEYVYQENSGICVTRNKGLQWNDSEFILFVDSDNYLDANYIEVLLKTAVRTKKDIIYTDLIDADTAEVFMASKPYSFEEHLRSNYIDNCSLIRSSKIGDTRYDLNLNRKKLVDYDFILNLVITKSAQPKQAIGTKLNYRVLNESISRKGNHGSERFYYETYLYILKKYASVEPNQVFDAIGNNLMSLEDRLIELIDHLEKVTEYVHSLETAKSQLEKQNDKKHIQIEIVEEKIQESEKEKTRIALENNYLVDQINDLEAKVNNLQATNADLTQQQMLVLNSKSYRLGNMIVKPLKYSAKIVRNPRLLKNSLRRVLMAVKRRTSKLPSVKGSVLRIVRNANRMKNNYDQPKRFLVYVIYENQDRLQEYKYIFLKELAAIVEDVLIVINGGLPEIDIQRLAQLGEVQVRDNSGYDTAAFRYGIEYLGKKKLKQYDELLLINDTNVGPMSDLNTAFAKMANEKLDFWGVSYGEFQPDFTGYNRYKHIPIHLQSYFLVIEKSLLNFNGFYDYWSSLGDTNSREKAIGKHETVFTKYFADLGFKHGALATNNQDSPMYIHPLMMLKEGIPLVKYSAFANYNNDKFAWQGLKRETEVPALLEYIKNNTDYPMSVIDQIMFDVKNKVVKQHILLIDGIDNIIPQLTTYRVTNKAEQLKSLGYDVWTIPLSSFQMGYAEHASHIIIYRAGYNDKLVELCNLAKKYHKPILYDIDDLVIDTKYTDQLEYTQMISVEEKINYDAGVESYGRMLNLCDGAIATTAPLKKELRKYKDLVLINRNLASKELVEISLQHTHQENSDGIVRIGYFSGSITHNENFELIKPSLKQLLKKYPYVQLNLVGHLDIPQDLKPFNKQITIHEFVPREKLPELIGNVDINLAPLVDSVFNRAKSEIKWIEAALVKVPTVASDLGSFAEMIVSNETGILVSEGQWYEELEKMILSKSERIRIAENAFAFVLKNCTTTDQEDELTNFIKGAENERSV</sequence>
<dbReference type="SUPFAM" id="SSF90257">
    <property type="entry name" value="Myosin rod fragments"/>
    <property type="match status" value="1"/>
</dbReference>
<dbReference type="RefSeq" id="WP_311829180.1">
    <property type="nucleotide sequence ID" value="NZ_JARQAJ010000001.1"/>
</dbReference>
<dbReference type="InterPro" id="IPR007739">
    <property type="entry name" value="RgpF"/>
</dbReference>
<dbReference type="Pfam" id="PF13692">
    <property type="entry name" value="Glyco_trans_1_4"/>
    <property type="match status" value="1"/>
</dbReference>
<evidence type="ECO:0000259" key="2">
    <source>
        <dbReference type="Pfam" id="PF00535"/>
    </source>
</evidence>